<dbReference type="SMART" id="SM01119">
    <property type="entry name" value="D-ser_dehydrat"/>
    <property type="match status" value="1"/>
</dbReference>
<feature type="domain" description="D-serine dehydratase-like" evidence="3">
    <location>
        <begin position="253"/>
        <end position="343"/>
    </location>
</feature>
<dbReference type="SUPFAM" id="SSF51419">
    <property type="entry name" value="PLP-binding barrel"/>
    <property type="match status" value="1"/>
</dbReference>
<dbReference type="CDD" id="cd06821">
    <property type="entry name" value="PLPDE_III_D-TA"/>
    <property type="match status" value="1"/>
</dbReference>
<dbReference type="InterPro" id="IPR029066">
    <property type="entry name" value="PLP-binding_barrel"/>
</dbReference>
<evidence type="ECO:0000256" key="2">
    <source>
        <dbReference type="ARBA" id="ARBA00023239"/>
    </source>
</evidence>
<name>A0A2S7ILI4_9BACT</name>
<evidence type="ECO:0000313" key="4">
    <source>
        <dbReference type="EMBL" id="PQA58420.1"/>
    </source>
</evidence>
<evidence type="ECO:0000256" key="1">
    <source>
        <dbReference type="ARBA" id="ARBA00005323"/>
    </source>
</evidence>
<dbReference type="EMBL" id="PTRA01000001">
    <property type="protein sequence ID" value="PQA58420.1"/>
    <property type="molecule type" value="Genomic_DNA"/>
</dbReference>
<dbReference type="Gene3D" id="3.20.20.10">
    <property type="entry name" value="Alanine racemase"/>
    <property type="match status" value="1"/>
</dbReference>
<dbReference type="GO" id="GO:0008721">
    <property type="term" value="F:D-serine ammonia-lyase activity"/>
    <property type="evidence" value="ECO:0007669"/>
    <property type="project" value="TreeGrafter"/>
</dbReference>
<dbReference type="Proteomes" id="UP000239590">
    <property type="component" value="Unassembled WGS sequence"/>
</dbReference>
<evidence type="ECO:0000313" key="5">
    <source>
        <dbReference type="Proteomes" id="UP000239590"/>
    </source>
</evidence>
<reference evidence="5" key="1">
    <citation type="submission" date="2018-02" db="EMBL/GenBank/DDBJ databases">
        <title>Genome sequencing of Solimonas sp. HR-BB.</title>
        <authorList>
            <person name="Lee Y."/>
            <person name="Jeon C.O."/>
        </authorList>
    </citation>
    <scope>NUCLEOTIDE SEQUENCE [LARGE SCALE GENOMIC DNA]</scope>
    <source>
        <strain evidence="5">HR-U</strain>
    </source>
</reference>
<dbReference type="GO" id="GO:0036088">
    <property type="term" value="P:D-serine catabolic process"/>
    <property type="evidence" value="ECO:0007669"/>
    <property type="project" value="TreeGrafter"/>
</dbReference>
<dbReference type="RefSeq" id="WP_104709638.1">
    <property type="nucleotide sequence ID" value="NZ_PTRA01000001.1"/>
</dbReference>
<dbReference type="InterPro" id="IPR001608">
    <property type="entry name" value="Ala_racemase_N"/>
</dbReference>
<dbReference type="InterPro" id="IPR051466">
    <property type="entry name" value="D-amino_acid_metab_enzyme"/>
</dbReference>
<dbReference type="Pfam" id="PF14031">
    <property type="entry name" value="D-ser_dehydrat"/>
    <property type="match status" value="1"/>
</dbReference>
<accession>A0A2S7ILI4</accession>
<keyword evidence="5" id="KW-1185">Reference proteome</keyword>
<dbReference type="PANTHER" id="PTHR28004">
    <property type="entry name" value="ZGC:162816-RELATED"/>
    <property type="match status" value="1"/>
</dbReference>
<dbReference type="Pfam" id="PF01168">
    <property type="entry name" value="Ala_racemase_N"/>
    <property type="match status" value="1"/>
</dbReference>
<comment type="similarity">
    <text evidence="1">Belongs to the DSD1 family.</text>
</comment>
<comment type="caution">
    <text evidence="4">The sequence shown here is derived from an EMBL/GenBank/DDBJ whole genome shotgun (WGS) entry which is preliminary data.</text>
</comment>
<gene>
    <name evidence="4" type="ORF">C5O19_01735</name>
</gene>
<dbReference type="Gene3D" id="2.40.37.20">
    <property type="entry name" value="D-serine dehydratase-like domain"/>
    <property type="match status" value="1"/>
</dbReference>
<protein>
    <submittedName>
        <fullName evidence="4">Alanine racemase</fullName>
    </submittedName>
</protein>
<proteinExistence type="inferred from homology"/>
<keyword evidence="2" id="KW-0456">Lyase</keyword>
<dbReference type="InterPro" id="IPR026956">
    <property type="entry name" value="D-ser_dehydrat-like_dom"/>
</dbReference>
<dbReference type="InterPro" id="IPR042208">
    <property type="entry name" value="D-ser_dehydrat-like_sf"/>
</dbReference>
<dbReference type="PANTHER" id="PTHR28004:SF2">
    <property type="entry name" value="D-SERINE DEHYDRATASE"/>
    <property type="match status" value="1"/>
</dbReference>
<dbReference type="OrthoDB" id="9788869at2"/>
<organism evidence="4 5">
    <name type="scientific">Siphonobacter curvatus</name>
    <dbReference type="NCBI Taxonomy" id="2094562"/>
    <lineage>
        <taxon>Bacteria</taxon>
        <taxon>Pseudomonadati</taxon>
        <taxon>Bacteroidota</taxon>
        <taxon>Cytophagia</taxon>
        <taxon>Cytophagales</taxon>
        <taxon>Cytophagaceae</taxon>
        <taxon>Siphonobacter</taxon>
    </lineage>
</organism>
<dbReference type="AlphaFoldDB" id="A0A2S7ILI4"/>
<evidence type="ECO:0000259" key="3">
    <source>
        <dbReference type="SMART" id="SM01119"/>
    </source>
</evidence>
<sequence length="362" mass="40782">MTEDWFTLHHPDLVPSPGIVFYQDRIRRNIAIMVAIAGSPERLIPHTKTHKTIEILKLQLEVGITKFKVSTIAEAEMAAMAGAPWVLLAYPVVGPNVARWHQLMQQYPETSFQALVDNPITAHAIHTYFGEEKAPVFIDVNNGMDRTGVEVENLQSLIDYVHTLPSLELKGLHIYDGHIRNTDFEERKEVVDAAYQRVMDAIQVDENWMIITGGTPSFTVHALRTGTYLSPGTCLLWDWGYDDLLEEQPFEWAALLVTRVVSKPAEGLITIDLGHKAVAAENPVNRRVKFLNLAEYELLSQSEEHGVVRVSSWESIEVGDLLYGVPYHICPTVALHETATVVENGEVVDEWTIISRKRKITI</sequence>